<dbReference type="InterPro" id="IPR056229">
    <property type="entry name" value="Ig_TMM62"/>
</dbReference>
<dbReference type="InterPro" id="IPR056230">
    <property type="entry name" value="TMEM62_C"/>
</dbReference>
<dbReference type="SUPFAM" id="SSF56300">
    <property type="entry name" value="Metallo-dependent phosphatases"/>
    <property type="match status" value="1"/>
</dbReference>
<organism evidence="6 7">
    <name type="scientific">Taenia crassiceps</name>
    <dbReference type="NCBI Taxonomy" id="6207"/>
    <lineage>
        <taxon>Eukaryota</taxon>
        <taxon>Metazoa</taxon>
        <taxon>Spiralia</taxon>
        <taxon>Lophotrochozoa</taxon>
        <taxon>Platyhelminthes</taxon>
        <taxon>Cestoda</taxon>
        <taxon>Eucestoda</taxon>
        <taxon>Cyclophyllidea</taxon>
        <taxon>Taeniidae</taxon>
        <taxon>Taenia</taxon>
    </lineage>
</organism>
<feature type="transmembrane region" description="Helical" evidence="3">
    <location>
        <begin position="295"/>
        <end position="320"/>
    </location>
</feature>
<keyword evidence="1" id="KW-0175">Coiled coil</keyword>
<evidence type="ECO:0000256" key="3">
    <source>
        <dbReference type="SAM" id="Phobius"/>
    </source>
</evidence>
<dbReference type="Proteomes" id="UP001651158">
    <property type="component" value="Unassembled WGS sequence"/>
</dbReference>
<feature type="coiled-coil region" evidence="1">
    <location>
        <begin position="817"/>
        <end position="884"/>
    </location>
</feature>
<keyword evidence="3 6" id="KW-0812">Transmembrane</keyword>
<feature type="domain" description="TMEM62 C-terminal" evidence="5">
    <location>
        <begin position="1327"/>
        <end position="1427"/>
    </location>
</feature>
<dbReference type="EMBL" id="JAKROA010000017">
    <property type="protein sequence ID" value="KAL5103511.1"/>
    <property type="molecule type" value="Genomic_DNA"/>
</dbReference>
<evidence type="ECO:0000259" key="5">
    <source>
        <dbReference type="Pfam" id="PF24394"/>
    </source>
</evidence>
<feature type="transmembrane region" description="Helical" evidence="3">
    <location>
        <begin position="1329"/>
        <end position="1349"/>
    </location>
</feature>
<name>A0ABR4Q1Q6_9CEST</name>
<feature type="region of interest" description="Disordered" evidence="2">
    <location>
        <begin position="350"/>
        <end position="371"/>
    </location>
</feature>
<dbReference type="Pfam" id="PF24384">
    <property type="entry name" value="Ig_TMM62"/>
    <property type="match status" value="1"/>
</dbReference>
<proteinExistence type="predicted"/>
<keyword evidence="3" id="KW-1133">Transmembrane helix</keyword>
<reference evidence="6 7" key="1">
    <citation type="journal article" date="2022" name="Front. Cell. Infect. Microbiol.">
        <title>The Genomes of Two Strains of Taenia crassiceps the Animal Model for the Study of Human Cysticercosis.</title>
        <authorList>
            <person name="Bobes R.J."/>
            <person name="Estrada K."/>
            <person name="Rios-Valencia D.G."/>
            <person name="Calderon-Gallegos A."/>
            <person name="de la Torre P."/>
            <person name="Carrero J.C."/>
            <person name="Sanchez-Flores A."/>
            <person name="Laclette J.P."/>
        </authorList>
    </citation>
    <scope>NUCLEOTIDE SEQUENCE [LARGE SCALE GENOMIC DNA]</scope>
    <source>
        <strain evidence="6">WFUcys</strain>
    </source>
</reference>
<evidence type="ECO:0000259" key="4">
    <source>
        <dbReference type="Pfam" id="PF24384"/>
    </source>
</evidence>
<sequence length="1478" mass="168184">MPQHKSGCSVGEPSSPPPFLPPFKSNTGFENQLKTSEFNICLPLVLCGLLPYLFSVVTDTGISYASDIGQYQRFTSRHCLRCPVPHLAALLSGTVHNVTLPDEMVLVPGASAYLMSVGEVVNHVAKVSFAFDTPPNQPVLLFTFRHFDLPLLSFNTREFCAEFACSLTNRNGDVISDIKASCQDNSNSDLYGPIVTVPEATNVTCSIVWYYPQDKSYLNGSIQMVFVSAYNGDCADAPSTWSNSSSWCSVELKSLVNADYEGIQPSLCLERTVAAEVFNTTCSNLTERPSSYSPLIYVVVFICSFAFLLIILTIICFSICKRIKRRKLRKPPVTAESYINGRLIDAAATSEGEEDPLSSDNSNPDEGPQGRGIGFTEWTGVTYLSDGCGTPTGLPPNLGWRDNLFATVGLFENNPLGGGTGEKTTGVGKETIDGKSLNCADTSSLALSSHFLISFTCIRSSCTKMASTELERVYDAWRRRDQAQYHKSVFNARIRTVTNDLSAKLETRRVKLCELFRREKAESMAACSAKLHAEETARKEAIIAEAAAIKEKIKSKNAEVAEREYQRLLHLSSDEFRLCRPQVYKREILKDQKAVNEFRRKQRAYENARDMILIHQHGGVSCQLIEADSIRGEDKKIRNKKHHDFLLQQIAEKEAKRKLEEANQLKNSKEIEEAIKVEAELEKQGTLQKIKAKQKIGEHLQSQMQAVKLKLKQEEDEDAAIEKAVNQHWRMKELPNADRRERLKGLNNDAKYFLEYQQQVRDHRRCSEAEADKQCNEFAEEYRCLQQERKKTRRCFVQQLNRETFEAHKVALDENSKRRAAVRAQKLEEETKNLLEDKHQEEEIRKASEMAVEAKRKALRLSLMNQLEEICLRRKQEVEEIEKEKQTQRLADENYQMKMKNLVCDEKIWDESHLSGQFYRPTVLVRSGDITDAKLPNMRGSRQFEVEWAAYERTVRKFCASQRTMWLDLRGNHDNFNVPSVFHPENYFRQYSVGGPNFTQSYMITHRKSFGTYSFIALDACPSPGIKRPFNFFGLITPELGRSLQSFSARVYGSNQTFWFGHYPTSTIISPGFDLRGLIGMTAYSYFCGHLHSLMNVVPNMYTVQPQGFLELELADWRDGRYFRIVAIDNDLVSFVDVRAHGNEAEEWPILLITNPKDAAFLLPNKEPTNRIFRSTHIRILAWSKYPITRVSVTVNGEYLGDAKPVALHEASNAANSPLFVLPWDPVALVKRGPPVGTSEHSIKVVCQDAHNNIRTVQQSFTLDGTTRWNFRGFQSFILLADQTSNLKVAFYLTWSFPFLALIIARLSGRTPFYGRVCEDFCQLEGLREVANCNVVFTGLICYLVYVLFGPIFMGYLLDDSFGYVFTFGVFVYNTFVPESTTYLVEIIQQLLFTYPLLLLLMQRMRTSRKLYCLGSFFRYCSTRKHCDLLLMFLLTTLQMTFVVLVVLLPYGWTAFCLSPGRLWLLGLAWSLFIYTGS</sequence>
<feature type="transmembrane region" description="Helical" evidence="3">
    <location>
        <begin position="1429"/>
        <end position="1449"/>
    </location>
</feature>
<dbReference type="InterPro" id="IPR029052">
    <property type="entry name" value="Metallo-depent_PP-like"/>
</dbReference>
<feature type="transmembrane region" description="Helical" evidence="3">
    <location>
        <begin position="1461"/>
        <end position="1477"/>
    </location>
</feature>
<keyword evidence="7" id="KW-1185">Reference proteome</keyword>
<feature type="coiled-coil region" evidence="1">
    <location>
        <begin position="643"/>
        <end position="717"/>
    </location>
</feature>
<dbReference type="PANTHER" id="PTHR14795:SF0">
    <property type="entry name" value="TRANSMEMBRANE PROTEIN 62"/>
    <property type="match status" value="1"/>
</dbReference>
<keyword evidence="3" id="KW-0472">Membrane</keyword>
<evidence type="ECO:0000256" key="2">
    <source>
        <dbReference type="SAM" id="MobiDB-lite"/>
    </source>
</evidence>
<evidence type="ECO:0000313" key="7">
    <source>
        <dbReference type="Proteomes" id="UP001651158"/>
    </source>
</evidence>
<accession>A0ABR4Q1Q6</accession>
<evidence type="ECO:0000313" key="6">
    <source>
        <dbReference type="EMBL" id="KAL5103511.1"/>
    </source>
</evidence>
<protein>
    <submittedName>
        <fullName evidence="6">Transmembrane protein 62</fullName>
    </submittedName>
</protein>
<feature type="transmembrane region" description="Helical" evidence="3">
    <location>
        <begin position="1383"/>
        <end position="1402"/>
    </location>
</feature>
<gene>
    <name evidence="6" type="ORF">TcWFU_003420</name>
</gene>
<dbReference type="PANTHER" id="PTHR14795">
    <property type="entry name" value="HELICASE RELATED"/>
    <property type="match status" value="1"/>
</dbReference>
<comment type="caution">
    <text evidence="6">The sequence shown here is derived from an EMBL/GenBank/DDBJ whole genome shotgun (WGS) entry which is preliminary data.</text>
</comment>
<dbReference type="Pfam" id="PF24394">
    <property type="entry name" value="TMEM62_C"/>
    <property type="match status" value="1"/>
</dbReference>
<feature type="transmembrane region" description="Helical" evidence="3">
    <location>
        <begin position="1289"/>
        <end position="1309"/>
    </location>
</feature>
<feature type="domain" description="TMEM62 Ig-like" evidence="4">
    <location>
        <begin position="1146"/>
        <end position="1265"/>
    </location>
</feature>
<evidence type="ECO:0000256" key="1">
    <source>
        <dbReference type="SAM" id="Coils"/>
    </source>
</evidence>